<dbReference type="Proteomes" id="UP000199608">
    <property type="component" value="Unassembled WGS sequence"/>
</dbReference>
<name>A0A1H2K1L3_9BACT</name>
<dbReference type="SUPFAM" id="SSF143555">
    <property type="entry name" value="FwdE-like"/>
    <property type="match status" value="1"/>
</dbReference>
<dbReference type="Gene3D" id="3.30.1330.130">
    <property type="match status" value="1"/>
</dbReference>
<dbReference type="InterPro" id="IPR053194">
    <property type="entry name" value="tRNA_methyltr_O"/>
</dbReference>
<proteinExistence type="predicted"/>
<evidence type="ECO:0000259" key="1">
    <source>
        <dbReference type="Pfam" id="PF02663"/>
    </source>
</evidence>
<gene>
    <name evidence="2" type="ORF">SAMN04487931_11848</name>
</gene>
<dbReference type="PANTHER" id="PTHR39418">
    <property type="entry name" value="DEHYDROGENASE-RELATED"/>
    <property type="match status" value="1"/>
</dbReference>
<dbReference type="Pfam" id="PF02663">
    <property type="entry name" value="FmdE"/>
    <property type="match status" value="1"/>
</dbReference>
<evidence type="ECO:0000313" key="2">
    <source>
        <dbReference type="EMBL" id="SDU62276.1"/>
    </source>
</evidence>
<reference evidence="3" key="1">
    <citation type="submission" date="2016-10" db="EMBL/GenBank/DDBJ databases">
        <authorList>
            <person name="Varghese N."/>
            <person name="Submissions S."/>
        </authorList>
    </citation>
    <scope>NUCLEOTIDE SEQUENCE [LARGE SCALE GENOMIC DNA]</scope>
    <source>
        <strain evidence="3">DSM 3384</strain>
    </source>
</reference>
<organism evidence="2 3">
    <name type="scientific">Desulfobacula phenolica</name>
    <dbReference type="NCBI Taxonomy" id="90732"/>
    <lineage>
        <taxon>Bacteria</taxon>
        <taxon>Pseudomonadati</taxon>
        <taxon>Thermodesulfobacteriota</taxon>
        <taxon>Desulfobacteria</taxon>
        <taxon>Desulfobacterales</taxon>
        <taxon>Desulfobacteraceae</taxon>
        <taxon>Desulfobacula</taxon>
    </lineage>
</organism>
<evidence type="ECO:0000313" key="3">
    <source>
        <dbReference type="Proteomes" id="UP000199608"/>
    </source>
</evidence>
<dbReference type="RefSeq" id="WP_092238161.1">
    <property type="nucleotide sequence ID" value="NZ_FNLL01000018.1"/>
</dbReference>
<keyword evidence="3" id="KW-1185">Reference proteome</keyword>
<protein>
    <submittedName>
        <fullName evidence="2">Formylmethanofuran dehydrogenase subunit E</fullName>
    </submittedName>
</protein>
<dbReference type="InterPro" id="IPR003814">
    <property type="entry name" value="FmdEsu_dom"/>
</dbReference>
<accession>A0A1H2K1L3</accession>
<dbReference type="PANTHER" id="PTHR39418:SF1">
    <property type="entry name" value="DEHYDROGENASE"/>
    <property type="match status" value="1"/>
</dbReference>
<sequence>MEDFETLLKGSAIAHGHLCPGQVVGVRMAIEGCRLIGLDNPRELPQIKKLIVYVEMDRCATDAISFVTGVRLGRRSLKFVDNGIMAATFLNIETKRAFRIVSTENARHLAEKYAPEITDKREQQLVAYKRMSLQDLFSIEEVQVAINACDMPGPTRFKAVCQKCGQVVRDKREVMKNNQILCRPCALGTYYQAIMK</sequence>
<dbReference type="AlphaFoldDB" id="A0A1H2K1L3"/>
<feature type="domain" description="Formylmethanofuran dehydrogenase subunit E" evidence="1">
    <location>
        <begin position="15"/>
        <end position="131"/>
    </location>
</feature>
<dbReference type="EMBL" id="FNLL01000018">
    <property type="protein sequence ID" value="SDU62276.1"/>
    <property type="molecule type" value="Genomic_DNA"/>
</dbReference>